<protein>
    <submittedName>
        <fullName evidence="2">Putative secreted protein</fullName>
    </submittedName>
</protein>
<feature type="signal peptide" evidence="1">
    <location>
        <begin position="1"/>
        <end position="25"/>
    </location>
</feature>
<evidence type="ECO:0000256" key="1">
    <source>
        <dbReference type="SAM" id="SignalP"/>
    </source>
</evidence>
<name>A0A2M4DMC4_ANODA</name>
<accession>A0A2M4DMC4</accession>
<reference evidence="2" key="1">
    <citation type="submission" date="2018-01" db="EMBL/GenBank/DDBJ databases">
        <title>An insight into the sialome of Amazonian anophelines.</title>
        <authorList>
            <person name="Ribeiro J.M."/>
            <person name="Scarpassa V."/>
            <person name="Calvo E."/>
        </authorList>
    </citation>
    <scope>NUCLEOTIDE SEQUENCE</scope>
</reference>
<feature type="chain" id="PRO_5014597854" evidence="1">
    <location>
        <begin position="26"/>
        <end position="83"/>
    </location>
</feature>
<dbReference type="EMBL" id="GGFL01014503">
    <property type="protein sequence ID" value="MBW78681.1"/>
    <property type="molecule type" value="Transcribed_RNA"/>
</dbReference>
<dbReference type="AlphaFoldDB" id="A0A2M4DMC4"/>
<organism evidence="2">
    <name type="scientific">Anopheles darlingi</name>
    <name type="common">Mosquito</name>
    <dbReference type="NCBI Taxonomy" id="43151"/>
    <lineage>
        <taxon>Eukaryota</taxon>
        <taxon>Metazoa</taxon>
        <taxon>Ecdysozoa</taxon>
        <taxon>Arthropoda</taxon>
        <taxon>Hexapoda</taxon>
        <taxon>Insecta</taxon>
        <taxon>Pterygota</taxon>
        <taxon>Neoptera</taxon>
        <taxon>Endopterygota</taxon>
        <taxon>Diptera</taxon>
        <taxon>Nematocera</taxon>
        <taxon>Culicoidea</taxon>
        <taxon>Culicidae</taxon>
        <taxon>Anophelinae</taxon>
        <taxon>Anopheles</taxon>
    </lineage>
</organism>
<proteinExistence type="predicted"/>
<evidence type="ECO:0000313" key="2">
    <source>
        <dbReference type="EMBL" id="MBW78681.1"/>
    </source>
</evidence>
<sequence>MIRFVFFPALLCSIFHFLLIAPSRLAPLGVVAQKQISRRLGAFSTGAPGPELVIGFLGTTCQCRVGGGGGGGGGSINNNLLFW</sequence>
<keyword evidence="1" id="KW-0732">Signal</keyword>